<dbReference type="Gene3D" id="3.30.870.10">
    <property type="entry name" value="Endonuclease Chain A"/>
    <property type="match status" value="1"/>
</dbReference>
<dbReference type="SUPFAM" id="SSF56024">
    <property type="entry name" value="Phospholipase D/nuclease"/>
    <property type="match status" value="1"/>
</dbReference>
<accession>A0A238BW89</accession>
<name>A0A238BW89_9BILA</name>
<organism evidence="1 2">
    <name type="scientific">Onchocerca flexuosa</name>
    <dbReference type="NCBI Taxonomy" id="387005"/>
    <lineage>
        <taxon>Eukaryota</taxon>
        <taxon>Metazoa</taxon>
        <taxon>Ecdysozoa</taxon>
        <taxon>Nematoda</taxon>
        <taxon>Chromadorea</taxon>
        <taxon>Rhabditida</taxon>
        <taxon>Spirurina</taxon>
        <taxon>Spiruromorpha</taxon>
        <taxon>Filarioidea</taxon>
        <taxon>Onchocercidae</taxon>
        <taxon>Onchocerca</taxon>
    </lineage>
</organism>
<reference evidence="1 2" key="1">
    <citation type="submission" date="2015-12" db="EMBL/GenBank/DDBJ databases">
        <title>Draft genome of the nematode, Onchocerca flexuosa.</title>
        <authorList>
            <person name="Mitreva M."/>
        </authorList>
    </citation>
    <scope>NUCLEOTIDE SEQUENCE [LARGE SCALE GENOMIC DNA]</scope>
    <source>
        <strain evidence="1">Red Deer</strain>
    </source>
</reference>
<dbReference type="InterPro" id="IPR050874">
    <property type="entry name" value="Diverse_PLD-related"/>
</dbReference>
<evidence type="ECO:0008006" key="3">
    <source>
        <dbReference type="Google" id="ProtNLM"/>
    </source>
</evidence>
<dbReference type="AlphaFoldDB" id="A0A238BW89"/>
<proteinExistence type="predicted"/>
<dbReference type="Proteomes" id="UP000242913">
    <property type="component" value="Unassembled WGS sequence"/>
</dbReference>
<dbReference type="OrthoDB" id="1923775at2759"/>
<dbReference type="PANTHER" id="PTHR10185:SF25">
    <property type="entry name" value="PLD PHOSPHODIESTERASE DOMAIN-CONTAINING PROTEIN"/>
    <property type="match status" value="1"/>
</dbReference>
<protein>
    <recommendedName>
        <fullName evidence="3">PLD phosphodiesterase domain-containing protein</fullName>
    </recommendedName>
</protein>
<evidence type="ECO:0000313" key="2">
    <source>
        <dbReference type="Proteomes" id="UP000242913"/>
    </source>
</evidence>
<sequence>MEFTNKEFKERINFAAYKTSLRGEHVLGDDYCRMYSDYGSKIHDALLDAGLKRKEIFKVPADFDMQHIMKRERQMHTKFLVTDTVGIAGTSNWAGDYFDGGITGAAFILNQTEVPLERRHFVRDLRCTFLSHWKSDIINYFYSSNLQFIGDHTYDLHNLMVRY</sequence>
<dbReference type="EMBL" id="KZ269996">
    <property type="protein sequence ID" value="OZC09176.1"/>
    <property type="molecule type" value="Genomic_DNA"/>
</dbReference>
<evidence type="ECO:0000313" key="1">
    <source>
        <dbReference type="EMBL" id="OZC09176.1"/>
    </source>
</evidence>
<dbReference type="PANTHER" id="PTHR10185">
    <property type="entry name" value="PHOSPHOLIPASE D - RELATED"/>
    <property type="match status" value="1"/>
</dbReference>
<keyword evidence="2" id="KW-1185">Reference proteome</keyword>
<gene>
    <name evidence="1" type="ORF">X798_03720</name>
</gene>